<evidence type="ECO:0000256" key="1">
    <source>
        <dbReference type="ARBA" id="ARBA00009023"/>
    </source>
</evidence>
<dbReference type="PANTHER" id="PTHR33376">
    <property type="match status" value="1"/>
</dbReference>
<proteinExistence type="inferred from homology"/>
<protein>
    <submittedName>
        <fullName evidence="5">C4-dicarboxylate-binding protein DctP</fullName>
    </submittedName>
</protein>
<dbReference type="EMBL" id="SNWF01000006">
    <property type="protein sequence ID" value="TDN89014.1"/>
    <property type="molecule type" value="Genomic_DNA"/>
</dbReference>
<gene>
    <name evidence="5" type="ORF">EV677_2603</name>
</gene>
<dbReference type="PANTHER" id="PTHR33376:SF7">
    <property type="entry name" value="C4-DICARBOXYLATE-BINDING PROTEIN DCTB"/>
    <property type="match status" value="1"/>
</dbReference>
<dbReference type="GO" id="GO:0015740">
    <property type="term" value="P:C4-dicarboxylate transport"/>
    <property type="evidence" value="ECO:0007669"/>
    <property type="project" value="TreeGrafter"/>
</dbReference>
<dbReference type="Gene3D" id="3.40.190.170">
    <property type="entry name" value="Bacterial extracellular solute-binding protein, family 7"/>
    <property type="match status" value="1"/>
</dbReference>
<keyword evidence="3 4" id="KW-0732">Signal</keyword>
<organism evidence="5 6">
    <name type="scientific">Herminiimonas fonticola</name>
    <dbReference type="NCBI Taxonomy" id="303380"/>
    <lineage>
        <taxon>Bacteria</taxon>
        <taxon>Pseudomonadati</taxon>
        <taxon>Pseudomonadota</taxon>
        <taxon>Betaproteobacteria</taxon>
        <taxon>Burkholderiales</taxon>
        <taxon>Oxalobacteraceae</taxon>
        <taxon>Herminiimonas</taxon>
    </lineage>
</organism>
<dbReference type="PIRSF" id="PIRSF006470">
    <property type="entry name" value="DctB"/>
    <property type="match status" value="1"/>
</dbReference>
<dbReference type="NCBIfam" id="TIGR00787">
    <property type="entry name" value="dctP"/>
    <property type="match status" value="1"/>
</dbReference>
<dbReference type="InterPro" id="IPR004682">
    <property type="entry name" value="TRAP_DctP"/>
</dbReference>
<evidence type="ECO:0000313" key="6">
    <source>
        <dbReference type="Proteomes" id="UP000294737"/>
    </source>
</evidence>
<name>A0A4R6G5P1_9BURK</name>
<dbReference type="Proteomes" id="UP000294737">
    <property type="component" value="Unassembled WGS sequence"/>
</dbReference>
<keyword evidence="2" id="KW-0813">Transport</keyword>
<dbReference type="NCBIfam" id="NF037995">
    <property type="entry name" value="TRAP_S1"/>
    <property type="match status" value="1"/>
</dbReference>
<dbReference type="InterPro" id="IPR018389">
    <property type="entry name" value="DctP_fam"/>
</dbReference>
<evidence type="ECO:0000256" key="4">
    <source>
        <dbReference type="SAM" id="SignalP"/>
    </source>
</evidence>
<evidence type="ECO:0000313" key="5">
    <source>
        <dbReference type="EMBL" id="TDN89014.1"/>
    </source>
</evidence>
<evidence type="ECO:0000256" key="3">
    <source>
        <dbReference type="ARBA" id="ARBA00022729"/>
    </source>
</evidence>
<sequence length="339" mass="37695">MRIATKIHWIVLGLTLSMAATIVSAQTTTVIKFSHVSASDTPKGQAALRFKELVEQASRRRIRVDVYPNNQLYKESDELEALQLGAVQMLAPSLAKLAQFGVQDFEVFDLPYLFANKEAVTRVTDGAIGKSMLRKLESKGMIGLAYWDSGFKIMSANKPLKMPADFIGQRMRIHSSPVLEDQMEALGATPQMLDGNEVYFALHSRIVDGVESSPVNFYARKLYEVQSHVTISNHGYLGSAVIVNKKFWDGLPSDLRKQIDDAMREATAYGNNLAAHENDAALEAIKKNKKTTVHILTDKENAAWRHALQPVRKQLEGRIGKAVVIAVTKEAESRQVSDR</sequence>
<dbReference type="GO" id="GO:0055085">
    <property type="term" value="P:transmembrane transport"/>
    <property type="evidence" value="ECO:0007669"/>
    <property type="project" value="InterPro"/>
</dbReference>
<keyword evidence="6" id="KW-1185">Reference proteome</keyword>
<accession>A0A4R6G5P1</accession>
<evidence type="ECO:0000256" key="2">
    <source>
        <dbReference type="ARBA" id="ARBA00022448"/>
    </source>
</evidence>
<dbReference type="GO" id="GO:0030288">
    <property type="term" value="C:outer membrane-bounded periplasmic space"/>
    <property type="evidence" value="ECO:0007669"/>
    <property type="project" value="InterPro"/>
</dbReference>
<dbReference type="OrthoDB" id="9794826at2"/>
<dbReference type="AlphaFoldDB" id="A0A4R6G5P1"/>
<feature type="chain" id="PRO_5020331446" evidence="4">
    <location>
        <begin position="26"/>
        <end position="339"/>
    </location>
</feature>
<dbReference type="InterPro" id="IPR038404">
    <property type="entry name" value="TRAP_DctP_sf"/>
</dbReference>
<feature type="signal peptide" evidence="4">
    <location>
        <begin position="1"/>
        <end position="25"/>
    </location>
</feature>
<comment type="similarity">
    <text evidence="1">Belongs to the bacterial solute-binding protein 7 family.</text>
</comment>
<comment type="caution">
    <text evidence="5">The sequence shown here is derived from an EMBL/GenBank/DDBJ whole genome shotgun (WGS) entry which is preliminary data.</text>
</comment>
<dbReference type="Pfam" id="PF03480">
    <property type="entry name" value="DctP"/>
    <property type="match status" value="1"/>
</dbReference>
<reference evidence="5 6" key="1">
    <citation type="submission" date="2019-03" db="EMBL/GenBank/DDBJ databases">
        <title>Genomic Encyclopedia of Type Strains, Phase IV (KMG-IV): sequencing the most valuable type-strain genomes for metagenomic binning, comparative biology and taxonomic classification.</title>
        <authorList>
            <person name="Goeker M."/>
        </authorList>
    </citation>
    <scope>NUCLEOTIDE SEQUENCE [LARGE SCALE GENOMIC DNA]</scope>
    <source>
        <strain evidence="5 6">DSM 18555</strain>
    </source>
</reference>